<reference evidence="13 14" key="1">
    <citation type="submission" date="2020-03" db="EMBL/GenBank/DDBJ databases">
        <title>Genomic Encyclopedia of Type Strains, Phase IV (KMG-IV): sequencing the most valuable type-strain genomes for metagenomic binning, comparative biology and taxonomic classification.</title>
        <authorList>
            <person name="Goeker M."/>
        </authorList>
    </citation>
    <scope>NUCLEOTIDE SEQUENCE [LARGE SCALE GENOMIC DNA]</scope>
    <source>
        <strain evidence="13 14">DSM 4733</strain>
    </source>
</reference>
<evidence type="ECO:0000256" key="10">
    <source>
        <dbReference type="ARBA" id="ARBA00048743"/>
    </source>
</evidence>
<dbReference type="PANTHER" id="PTHR10344">
    <property type="entry name" value="THYMIDYLATE KINASE"/>
    <property type="match status" value="1"/>
</dbReference>
<dbReference type="Gene3D" id="3.40.50.300">
    <property type="entry name" value="P-loop containing nucleotide triphosphate hydrolases"/>
    <property type="match status" value="1"/>
</dbReference>
<comment type="caution">
    <text evidence="11">Lacks conserved residue(s) required for the propagation of feature annotation.</text>
</comment>
<dbReference type="InterPro" id="IPR027417">
    <property type="entry name" value="P-loop_NTPase"/>
</dbReference>
<evidence type="ECO:0000256" key="7">
    <source>
        <dbReference type="ARBA" id="ARBA00022777"/>
    </source>
</evidence>
<evidence type="ECO:0000256" key="4">
    <source>
        <dbReference type="ARBA" id="ARBA00022679"/>
    </source>
</evidence>
<evidence type="ECO:0000256" key="11">
    <source>
        <dbReference type="HAMAP-Rule" id="MF_00165"/>
    </source>
</evidence>
<evidence type="ECO:0000256" key="5">
    <source>
        <dbReference type="ARBA" id="ARBA00022727"/>
    </source>
</evidence>
<comment type="caution">
    <text evidence="13">The sequence shown here is derived from an EMBL/GenBank/DDBJ whole genome shotgun (WGS) entry which is preliminary data.</text>
</comment>
<dbReference type="EMBL" id="JAASQV010000008">
    <property type="protein sequence ID" value="NIJ67564.1"/>
    <property type="molecule type" value="Genomic_DNA"/>
</dbReference>
<dbReference type="GO" id="GO:0006235">
    <property type="term" value="P:dTTP biosynthetic process"/>
    <property type="evidence" value="ECO:0007669"/>
    <property type="project" value="UniProtKB-UniRule"/>
</dbReference>
<feature type="domain" description="Thymidylate kinase-like" evidence="12">
    <location>
        <begin position="7"/>
        <end position="185"/>
    </location>
</feature>
<name>A0A7X5V431_9SPHN</name>
<dbReference type="RefSeq" id="WP_167301654.1">
    <property type="nucleotide sequence ID" value="NZ_JAASQV010000008.1"/>
</dbReference>
<dbReference type="Pfam" id="PF02223">
    <property type="entry name" value="Thymidylate_kin"/>
    <property type="match status" value="1"/>
</dbReference>
<comment type="catalytic activity">
    <reaction evidence="10 11">
        <text>dTMP + ATP = dTDP + ADP</text>
        <dbReference type="Rhea" id="RHEA:13517"/>
        <dbReference type="ChEBI" id="CHEBI:30616"/>
        <dbReference type="ChEBI" id="CHEBI:58369"/>
        <dbReference type="ChEBI" id="CHEBI:63528"/>
        <dbReference type="ChEBI" id="CHEBI:456216"/>
        <dbReference type="EC" id="2.7.4.9"/>
    </reaction>
</comment>
<dbReference type="AlphaFoldDB" id="A0A7X5V431"/>
<dbReference type="SUPFAM" id="SSF52540">
    <property type="entry name" value="P-loop containing nucleoside triphosphate hydrolases"/>
    <property type="match status" value="1"/>
</dbReference>
<organism evidence="13 14">
    <name type="scientific">Sphingomonas leidyi</name>
    <dbReference type="NCBI Taxonomy" id="68569"/>
    <lineage>
        <taxon>Bacteria</taxon>
        <taxon>Pseudomonadati</taxon>
        <taxon>Pseudomonadota</taxon>
        <taxon>Alphaproteobacteria</taxon>
        <taxon>Sphingomonadales</taxon>
        <taxon>Sphingomonadaceae</taxon>
        <taxon>Sphingomonas</taxon>
    </lineage>
</organism>
<evidence type="ECO:0000256" key="3">
    <source>
        <dbReference type="ARBA" id="ARBA00017144"/>
    </source>
</evidence>
<keyword evidence="6 11" id="KW-0547">Nucleotide-binding</keyword>
<dbReference type="GO" id="GO:0005524">
    <property type="term" value="F:ATP binding"/>
    <property type="evidence" value="ECO:0007669"/>
    <property type="project" value="UniProtKB-UniRule"/>
</dbReference>
<proteinExistence type="inferred from homology"/>
<evidence type="ECO:0000256" key="2">
    <source>
        <dbReference type="ARBA" id="ARBA00012980"/>
    </source>
</evidence>
<dbReference type="GO" id="GO:0006233">
    <property type="term" value="P:dTDP biosynthetic process"/>
    <property type="evidence" value="ECO:0007669"/>
    <property type="project" value="InterPro"/>
</dbReference>
<dbReference type="GO" id="GO:0004798">
    <property type="term" value="F:dTMP kinase activity"/>
    <property type="evidence" value="ECO:0007669"/>
    <property type="project" value="UniProtKB-UniRule"/>
</dbReference>
<keyword evidence="4 11" id="KW-0808">Transferase</keyword>
<evidence type="ECO:0000256" key="9">
    <source>
        <dbReference type="ARBA" id="ARBA00029962"/>
    </source>
</evidence>
<evidence type="ECO:0000256" key="8">
    <source>
        <dbReference type="ARBA" id="ARBA00022840"/>
    </source>
</evidence>
<evidence type="ECO:0000256" key="6">
    <source>
        <dbReference type="ARBA" id="ARBA00022741"/>
    </source>
</evidence>
<dbReference type="Proteomes" id="UP000564677">
    <property type="component" value="Unassembled WGS sequence"/>
</dbReference>
<sequence length="225" mass="24217">MGIIVAIEGADGVGKNTTSKLLCETLQAAGKTATVIGFPRYGETVAGVTIGRYLAGDMPVPVGPHAAATLYALDRFEWREQILAAAAAHDVLIFDRYVASNMAYQGARVPAEESRALMEWILALETGQFALPIPALSIYLNTPWELARALILQKAERSYTSKSFDEYEADVALQQRVRGNYESIVAAGLLGPWQMVHASSNGTMRPPAEIVGEIVALLEAVPQQG</sequence>
<keyword evidence="14" id="KW-1185">Reference proteome</keyword>
<dbReference type="InterPro" id="IPR039430">
    <property type="entry name" value="Thymidylate_kin-like_dom"/>
</dbReference>
<dbReference type="EC" id="2.7.4.9" evidence="2 11"/>
<dbReference type="PANTHER" id="PTHR10344:SF4">
    <property type="entry name" value="UMP-CMP KINASE 2, MITOCHONDRIAL"/>
    <property type="match status" value="1"/>
</dbReference>
<dbReference type="GO" id="GO:0006227">
    <property type="term" value="P:dUDP biosynthetic process"/>
    <property type="evidence" value="ECO:0007669"/>
    <property type="project" value="TreeGrafter"/>
</dbReference>
<accession>A0A7X5V431</accession>
<comment type="function">
    <text evidence="11">Phosphorylation of dTMP to form dTDP in both de novo and salvage pathways of dTTP synthesis.</text>
</comment>
<keyword evidence="5 11" id="KW-0545">Nucleotide biosynthesis</keyword>
<evidence type="ECO:0000256" key="1">
    <source>
        <dbReference type="ARBA" id="ARBA00009776"/>
    </source>
</evidence>
<protein>
    <recommendedName>
        <fullName evidence="3 11">Thymidylate kinase</fullName>
        <ecNumber evidence="2 11">2.7.4.9</ecNumber>
    </recommendedName>
    <alternativeName>
        <fullName evidence="9 11">dTMP kinase</fullName>
    </alternativeName>
</protein>
<keyword evidence="8 11" id="KW-0067">ATP-binding</keyword>
<keyword evidence="7 11" id="KW-0418">Kinase</keyword>
<dbReference type="HAMAP" id="MF_00165">
    <property type="entry name" value="Thymidylate_kinase"/>
    <property type="match status" value="1"/>
</dbReference>
<evidence type="ECO:0000259" key="12">
    <source>
        <dbReference type="Pfam" id="PF02223"/>
    </source>
</evidence>
<evidence type="ECO:0000313" key="14">
    <source>
        <dbReference type="Proteomes" id="UP000564677"/>
    </source>
</evidence>
<dbReference type="InterPro" id="IPR018094">
    <property type="entry name" value="Thymidylate_kinase"/>
</dbReference>
<dbReference type="GO" id="GO:0005829">
    <property type="term" value="C:cytosol"/>
    <property type="evidence" value="ECO:0007669"/>
    <property type="project" value="TreeGrafter"/>
</dbReference>
<comment type="similarity">
    <text evidence="1 11">Belongs to the thymidylate kinase family.</text>
</comment>
<evidence type="ECO:0000313" key="13">
    <source>
        <dbReference type="EMBL" id="NIJ67564.1"/>
    </source>
</evidence>
<gene>
    <name evidence="11" type="primary">tmk</name>
    <name evidence="13" type="ORF">FHR20_004550</name>
</gene>
<dbReference type="CDD" id="cd01672">
    <property type="entry name" value="TMPK"/>
    <property type="match status" value="1"/>
</dbReference>